<name>A0A814MUS6_9BILA</name>
<dbReference type="Proteomes" id="UP000663879">
    <property type="component" value="Unassembled WGS sequence"/>
</dbReference>
<gene>
    <name evidence="1" type="ORF">OXX778_LOCUS20274</name>
</gene>
<evidence type="ECO:0000313" key="2">
    <source>
        <dbReference type="Proteomes" id="UP000663879"/>
    </source>
</evidence>
<sequence>MGIHLDTIEYTVVNQLNQEPEARDKGLVGLRNNIRKQNILTNDLTNKAEDFLKMIKGLRSFRKVIREEPVDNMIIGERLASLNGSDFILSDKIL</sequence>
<evidence type="ECO:0000313" key="1">
    <source>
        <dbReference type="EMBL" id="CAF1082822.1"/>
    </source>
</evidence>
<comment type="caution">
    <text evidence="1">The sequence shown here is derived from an EMBL/GenBank/DDBJ whole genome shotgun (WGS) entry which is preliminary data.</text>
</comment>
<proteinExistence type="predicted"/>
<protein>
    <submittedName>
        <fullName evidence="1">Uncharacterized protein</fullName>
    </submittedName>
</protein>
<dbReference type="AlphaFoldDB" id="A0A814MUS6"/>
<dbReference type="EMBL" id="CAJNOC010006667">
    <property type="protein sequence ID" value="CAF1082822.1"/>
    <property type="molecule type" value="Genomic_DNA"/>
</dbReference>
<keyword evidence="2" id="KW-1185">Reference proteome</keyword>
<organism evidence="1 2">
    <name type="scientific">Brachionus calyciflorus</name>
    <dbReference type="NCBI Taxonomy" id="104777"/>
    <lineage>
        <taxon>Eukaryota</taxon>
        <taxon>Metazoa</taxon>
        <taxon>Spiralia</taxon>
        <taxon>Gnathifera</taxon>
        <taxon>Rotifera</taxon>
        <taxon>Eurotatoria</taxon>
        <taxon>Monogononta</taxon>
        <taxon>Pseudotrocha</taxon>
        <taxon>Ploima</taxon>
        <taxon>Brachionidae</taxon>
        <taxon>Brachionus</taxon>
    </lineage>
</organism>
<reference evidence="1" key="1">
    <citation type="submission" date="2021-02" db="EMBL/GenBank/DDBJ databases">
        <authorList>
            <person name="Nowell W R."/>
        </authorList>
    </citation>
    <scope>NUCLEOTIDE SEQUENCE</scope>
    <source>
        <strain evidence="1">Ploen Becks lab</strain>
    </source>
</reference>
<accession>A0A814MUS6</accession>